<keyword evidence="5" id="KW-0012">Acyltransferase</keyword>
<dbReference type="Pfam" id="PF19040">
    <property type="entry name" value="SGNH"/>
    <property type="match status" value="1"/>
</dbReference>
<keyword evidence="2" id="KW-0472">Membrane</keyword>
<protein>
    <submittedName>
        <fullName evidence="5">Acyltransferase family protein</fullName>
        <ecNumber evidence="5">2.3.1.-</ecNumber>
    </submittedName>
</protein>
<dbReference type="RefSeq" id="WP_344228190.1">
    <property type="nucleotide sequence ID" value="NZ_BAAALH010000002.1"/>
</dbReference>
<evidence type="ECO:0000313" key="6">
    <source>
        <dbReference type="Proteomes" id="UP001595965"/>
    </source>
</evidence>
<keyword evidence="2" id="KW-1133">Transmembrane helix</keyword>
<organism evidence="5 6">
    <name type="scientific">Citricoccus alkalitolerans</name>
    <dbReference type="NCBI Taxonomy" id="246603"/>
    <lineage>
        <taxon>Bacteria</taxon>
        <taxon>Bacillati</taxon>
        <taxon>Actinomycetota</taxon>
        <taxon>Actinomycetes</taxon>
        <taxon>Micrococcales</taxon>
        <taxon>Micrococcaceae</taxon>
        <taxon>Citricoccus</taxon>
    </lineage>
</organism>
<reference evidence="6" key="1">
    <citation type="journal article" date="2019" name="Int. J. Syst. Evol. Microbiol.">
        <title>The Global Catalogue of Microorganisms (GCM) 10K type strain sequencing project: providing services to taxonomists for standard genome sequencing and annotation.</title>
        <authorList>
            <consortium name="The Broad Institute Genomics Platform"/>
            <consortium name="The Broad Institute Genome Sequencing Center for Infectious Disease"/>
            <person name="Wu L."/>
            <person name="Ma J."/>
        </authorList>
    </citation>
    <scope>NUCLEOTIDE SEQUENCE [LARGE SCALE GENOMIC DNA]</scope>
    <source>
        <strain evidence="6">CGMCC 1.12125</strain>
    </source>
</reference>
<dbReference type="EC" id="2.3.1.-" evidence="5"/>
<dbReference type="EMBL" id="JBHSEN010000001">
    <property type="protein sequence ID" value="MFC4429550.1"/>
    <property type="molecule type" value="Genomic_DNA"/>
</dbReference>
<evidence type="ECO:0000256" key="1">
    <source>
        <dbReference type="SAM" id="MobiDB-lite"/>
    </source>
</evidence>
<feature type="transmembrane region" description="Helical" evidence="2">
    <location>
        <begin position="84"/>
        <end position="103"/>
    </location>
</feature>
<evidence type="ECO:0000259" key="3">
    <source>
        <dbReference type="Pfam" id="PF01757"/>
    </source>
</evidence>
<keyword evidence="5" id="KW-0808">Transferase</keyword>
<proteinExistence type="predicted"/>
<dbReference type="Proteomes" id="UP001595965">
    <property type="component" value="Unassembled WGS sequence"/>
</dbReference>
<feature type="compositionally biased region" description="Polar residues" evidence="1">
    <location>
        <begin position="446"/>
        <end position="464"/>
    </location>
</feature>
<dbReference type="InterPro" id="IPR002656">
    <property type="entry name" value="Acyl_transf_3_dom"/>
</dbReference>
<dbReference type="GO" id="GO:0016746">
    <property type="term" value="F:acyltransferase activity"/>
    <property type="evidence" value="ECO:0007669"/>
    <property type="project" value="UniProtKB-KW"/>
</dbReference>
<feature type="transmembrane region" description="Helical" evidence="2">
    <location>
        <begin position="227"/>
        <end position="247"/>
    </location>
</feature>
<feature type="transmembrane region" description="Helical" evidence="2">
    <location>
        <begin position="259"/>
        <end position="278"/>
    </location>
</feature>
<keyword evidence="6" id="KW-1185">Reference proteome</keyword>
<evidence type="ECO:0000313" key="5">
    <source>
        <dbReference type="EMBL" id="MFC4429550.1"/>
    </source>
</evidence>
<gene>
    <name evidence="5" type="ORF">ACFO0K_07635</name>
</gene>
<evidence type="ECO:0000256" key="2">
    <source>
        <dbReference type="SAM" id="Phobius"/>
    </source>
</evidence>
<name>A0ABV8XVK8_9MICC</name>
<dbReference type="InterPro" id="IPR050879">
    <property type="entry name" value="Acyltransferase_3"/>
</dbReference>
<sequence>MSPGSPAHHPGTRFRSDIQGLRAVAVLLVLLYHAGLPFTPGGYVGVDIFFVISGFLITSGLLARIREHGRLDLVDFYGRRVRRILPAALVALIGTVLLTLAILPRSRWDAIATEATGSVLFVVNWILGQGSTDYLRQDEAASPLQHYWSIAVEEQFYLLWPLVLILVLVVARWRHARQERPVGGRSRHRAASSLAVIQRQWIVGAAVVLFIGSLVHSLHLTAVNPGMAYFATTTRIHEFGVGVLLALFATRLADLPRPWALALGWAGLAAMIGAGVSFSGATSFPGAAALVPTLGAAAVIVSGLNARERAGVGSLLSLRPVTVVGDLSYSLYLWHWPLIVMATFLFGGLPWYVGLVAAALSFLPAWASYRWVEKPFQKWSFVRPPWKAIQLGLAASLAVIVGTVSLDIATSRTGPPGWQPPTYAEALDQAAEDRTAEGQGPEGEPNPSNQAGQSGESGQPTASDQAAEGGPGDEGTEGAERAGGAGLGTALLGGELLQADPQAALGHTPVEALLPGADTVDLDLPEAYAQDCVQSDREADPLACTYGPDDAEFRVALTGDSHAAHWQSAVNRLAAENGWQVSTYLKSSCPLTAGQVLLQEDVFSECEQWNAGVMEELRAGDYDLVLTSSFIYEAPEDQYSVPEGQAAAWNALEESGIPVGVIIDPPIPGYNIPECIETRPDTYVQECGFAQDEADHSGADQQRAALERAASAVPLQLAGGICPDGTCPAVIGGVVVWRDKNHLTSTYAESMAPWLGEVLQSQDLVPALR</sequence>
<dbReference type="PANTHER" id="PTHR23028">
    <property type="entry name" value="ACETYLTRANSFERASE"/>
    <property type="match status" value="1"/>
</dbReference>
<evidence type="ECO:0000259" key="4">
    <source>
        <dbReference type="Pfam" id="PF19040"/>
    </source>
</evidence>
<comment type="caution">
    <text evidence="5">The sequence shown here is derived from an EMBL/GenBank/DDBJ whole genome shotgun (WGS) entry which is preliminary data.</text>
</comment>
<feature type="domain" description="SGNH" evidence="4">
    <location>
        <begin position="532"/>
        <end position="753"/>
    </location>
</feature>
<accession>A0ABV8XVK8</accession>
<feature type="transmembrane region" description="Helical" evidence="2">
    <location>
        <begin position="20"/>
        <end position="36"/>
    </location>
</feature>
<feature type="domain" description="Acyltransferase 3" evidence="3">
    <location>
        <begin position="17"/>
        <end position="369"/>
    </location>
</feature>
<feature type="transmembrane region" description="Helical" evidence="2">
    <location>
        <begin position="194"/>
        <end position="215"/>
    </location>
</feature>
<keyword evidence="2" id="KW-0812">Transmembrane</keyword>
<feature type="region of interest" description="Disordered" evidence="1">
    <location>
        <begin position="429"/>
        <end position="487"/>
    </location>
</feature>
<dbReference type="InterPro" id="IPR043968">
    <property type="entry name" value="SGNH"/>
</dbReference>
<feature type="transmembrane region" description="Helical" evidence="2">
    <location>
        <begin position="284"/>
        <end position="304"/>
    </location>
</feature>
<dbReference type="PANTHER" id="PTHR23028:SF53">
    <property type="entry name" value="ACYL_TRANSF_3 DOMAIN-CONTAINING PROTEIN"/>
    <property type="match status" value="1"/>
</dbReference>
<feature type="transmembrane region" description="Helical" evidence="2">
    <location>
        <begin position="42"/>
        <end position="63"/>
    </location>
</feature>
<feature type="transmembrane region" description="Helical" evidence="2">
    <location>
        <begin position="156"/>
        <end position="173"/>
    </location>
</feature>
<dbReference type="Pfam" id="PF01757">
    <property type="entry name" value="Acyl_transf_3"/>
    <property type="match status" value="1"/>
</dbReference>